<keyword evidence="1" id="KW-0732">Signal</keyword>
<feature type="chain" id="PRO_5003896725" description="DUF3016 domain-containing protein" evidence="1">
    <location>
        <begin position="23"/>
        <end position="185"/>
    </location>
</feature>
<accession>K6XLS5</accession>
<reference evidence="2 3" key="1">
    <citation type="journal article" date="2017" name="Antonie Van Leeuwenhoek">
        <title>Rhizobium rhizosphaerae sp. nov., a novel species isolated from rice rhizosphere.</title>
        <authorList>
            <person name="Zhao J.J."/>
            <person name="Zhang J."/>
            <person name="Zhang R.J."/>
            <person name="Zhang C.W."/>
            <person name="Yin H.Q."/>
            <person name="Zhang X.X."/>
        </authorList>
    </citation>
    <scope>NUCLEOTIDE SEQUENCE [LARGE SCALE GENOMIC DNA]</scope>
    <source>
        <strain evidence="2 3">BSs20135</strain>
    </source>
</reference>
<keyword evidence="3" id="KW-1185">Reference proteome</keyword>
<dbReference type="AlphaFoldDB" id="K6XLS5"/>
<dbReference type="Pfam" id="PF11454">
    <property type="entry name" value="DUF3016"/>
    <property type="match status" value="1"/>
</dbReference>
<organism evidence="2 3">
    <name type="scientific">Paraglaciecola arctica BSs20135</name>
    <dbReference type="NCBI Taxonomy" id="493475"/>
    <lineage>
        <taxon>Bacteria</taxon>
        <taxon>Pseudomonadati</taxon>
        <taxon>Pseudomonadota</taxon>
        <taxon>Gammaproteobacteria</taxon>
        <taxon>Alteromonadales</taxon>
        <taxon>Alteromonadaceae</taxon>
        <taxon>Paraglaciecola</taxon>
    </lineage>
</organism>
<dbReference type="eggNOG" id="ENOG50331S4">
    <property type="taxonomic scope" value="Bacteria"/>
</dbReference>
<evidence type="ECO:0000256" key="1">
    <source>
        <dbReference type="SAM" id="SignalP"/>
    </source>
</evidence>
<dbReference type="STRING" id="493475.GARC_4677"/>
<dbReference type="RefSeq" id="WP_007624776.1">
    <property type="nucleotide sequence ID" value="NZ_BAEO01000063.1"/>
</dbReference>
<protein>
    <recommendedName>
        <fullName evidence="4">DUF3016 domain-containing protein</fullName>
    </recommendedName>
</protein>
<feature type="signal peptide" evidence="1">
    <location>
        <begin position="1"/>
        <end position="22"/>
    </location>
</feature>
<sequence length="185" mass="21454">MKILTGLIISAVTLGLSSQVLAQTEVEIEWDKPEKYRDVRPSNESRKRFREATFERINKYMNELASAIPDNKKLLMKVSDLDLAGQVWPASFVGLGHSVSDVRVIKNIDIPRMNFSYQLLDESGEIVQEAEVNLKDMSFLDRGNRFFKSEMLRYEKNMLKRWFDEEFESQITPQTANKELVNQNS</sequence>
<comment type="caution">
    <text evidence="2">The sequence shown here is derived from an EMBL/GenBank/DDBJ whole genome shotgun (WGS) entry which is preliminary data.</text>
</comment>
<evidence type="ECO:0000313" key="3">
    <source>
        <dbReference type="Proteomes" id="UP000006327"/>
    </source>
</evidence>
<name>K6XLS5_9ALTE</name>
<evidence type="ECO:0008006" key="4">
    <source>
        <dbReference type="Google" id="ProtNLM"/>
    </source>
</evidence>
<proteinExistence type="predicted"/>
<dbReference type="OrthoDB" id="195620at2"/>
<dbReference type="EMBL" id="BAEO01000063">
    <property type="protein sequence ID" value="GAC21619.1"/>
    <property type="molecule type" value="Genomic_DNA"/>
</dbReference>
<dbReference type="Proteomes" id="UP000006327">
    <property type="component" value="Unassembled WGS sequence"/>
</dbReference>
<gene>
    <name evidence="2" type="ORF">GARC_4677</name>
</gene>
<dbReference type="InterPro" id="IPR021557">
    <property type="entry name" value="DUF3016"/>
</dbReference>
<evidence type="ECO:0000313" key="2">
    <source>
        <dbReference type="EMBL" id="GAC21619.1"/>
    </source>
</evidence>